<sequence>MESVIFIGTNKSGSSREAVKAAKKIGYETILLTNNKKFLANKWEFPDIDLMLYVSPVMDYEIVSKEITFLRHGERKIKAILSFIEPYVYLAASLSVEFCSSSLSLEAIDIMEDKSLVRNVLRNSPVTPYFKILNNQSELETFHFNTLPLVIKSPFSTGSKDVLLARTKEELDLKVNQLLLKYPLDSLIVEEFLEGPQYLVEVIVKNGEIFIIGVIEQTISEYERFIVTGYSFNPKNHELTEKVREVVQGIVEGIKLTNGSCHIELRLVNGTWKLIETNPRVSGGAMNRMIEIGTGINIAEETIKLYAGESISISNRFEKCVYTQYITVGQKGRLLKVTGRARAEALPGVQEVYIKPKKGMTLKPPESMGDRYGYVIAAEHSIEAAKDIALTAAKEIAFYLEPL</sequence>
<dbReference type="Gene3D" id="3.30.470.20">
    <property type="entry name" value="ATP-grasp fold, B domain"/>
    <property type="match status" value="1"/>
</dbReference>
<accession>A0ABR9QLQ8</accession>
<keyword evidence="7" id="KW-1185">Reference proteome</keyword>
<evidence type="ECO:0000259" key="5">
    <source>
        <dbReference type="PROSITE" id="PS50975"/>
    </source>
</evidence>
<dbReference type="InterPro" id="IPR003806">
    <property type="entry name" value="ATP-grasp_PylC-type"/>
</dbReference>
<evidence type="ECO:0000313" key="7">
    <source>
        <dbReference type="Proteomes" id="UP001516662"/>
    </source>
</evidence>
<evidence type="ECO:0000256" key="4">
    <source>
        <dbReference type="PROSITE-ProRule" id="PRU00409"/>
    </source>
</evidence>
<comment type="caution">
    <text evidence="6">The sequence shown here is derived from an EMBL/GenBank/DDBJ whole genome shotgun (WGS) entry which is preliminary data.</text>
</comment>
<dbReference type="InterPro" id="IPR011761">
    <property type="entry name" value="ATP-grasp"/>
</dbReference>
<dbReference type="InterPro" id="IPR052032">
    <property type="entry name" value="ATP-dep_AA_Ligase"/>
</dbReference>
<name>A0ABR9QLQ8_9BACI</name>
<evidence type="ECO:0000313" key="6">
    <source>
        <dbReference type="EMBL" id="MBE4909422.1"/>
    </source>
</evidence>
<reference evidence="6 7" key="1">
    <citation type="submission" date="2020-10" db="EMBL/GenBank/DDBJ databases">
        <title>Bacillus sp. HD4P25, an endophyte from a halophyte.</title>
        <authorList>
            <person name="Sun J.-Q."/>
        </authorList>
    </citation>
    <scope>NUCLEOTIDE SEQUENCE [LARGE SCALE GENOMIC DNA]</scope>
    <source>
        <strain evidence="6 7">YIM 93174</strain>
    </source>
</reference>
<feature type="domain" description="ATP-grasp" evidence="5">
    <location>
        <begin position="117"/>
        <end position="307"/>
    </location>
</feature>
<keyword evidence="1" id="KW-0436">Ligase</keyword>
<evidence type="ECO:0000256" key="3">
    <source>
        <dbReference type="ARBA" id="ARBA00022840"/>
    </source>
</evidence>
<evidence type="ECO:0000256" key="2">
    <source>
        <dbReference type="ARBA" id="ARBA00022741"/>
    </source>
</evidence>
<dbReference type="Pfam" id="PF02655">
    <property type="entry name" value="ATP-grasp_3"/>
    <property type="match status" value="1"/>
</dbReference>
<proteinExistence type="predicted"/>
<dbReference type="EMBL" id="JADCLJ010000022">
    <property type="protein sequence ID" value="MBE4909422.1"/>
    <property type="molecule type" value="Genomic_DNA"/>
</dbReference>
<dbReference type="PROSITE" id="PS50975">
    <property type="entry name" value="ATP_GRASP"/>
    <property type="match status" value="1"/>
</dbReference>
<gene>
    <name evidence="6" type="ORF">IMZ08_15325</name>
</gene>
<dbReference type="PANTHER" id="PTHR43585:SF2">
    <property type="entry name" value="ATP-GRASP ENZYME FSQD"/>
    <property type="match status" value="1"/>
</dbReference>
<dbReference type="SUPFAM" id="SSF56059">
    <property type="entry name" value="Glutathione synthetase ATP-binding domain-like"/>
    <property type="match status" value="1"/>
</dbReference>
<dbReference type="InterPro" id="IPR040570">
    <property type="entry name" value="LAL_C2"/>
</dbReference>
<keyword evidence="3 4" id="KW-0067">ATP-binding</keyword>
<dbReference type="RefSeq" id="WP_193538032.1">
    <property type="nucleotide sequence ID" value="NZ_JADCLJ010000022.1"/>
</dbReference>
<keyword evidence="2 4" id="KW-0547">Nucleotide-binding</keyword>
<organism evidence="6 7">
    <name type="scientific">Litchfieldia luteola</name>
    <dbReference type="NCBI Taxonomy" id="682179"/>
    <lineage>
        <taxon>Bacteria</taxon>
        <taxon>Bacillati</taxon>
        <taxon>Bacillota</taxon>
        <taxon>Bacilli</taxon>
        <taxon>Bacillales</taxon>
        <taxon>Bacillaceae</taxon>
        <taxon>Litchfieldia</taxon>
    </lineage>
</organism>
<evidence type="ECO:0000256" key="1">
    <source>
        <dbReference type="ARBA" id="ARBA00022598"/>
    </source>
</evidence>
<dbReference type="Proteomes" id="UP001516662">
    <property type="component" value="Unassembled WGS sequence"/>
</dbReference>
<dbReference type="PANTHER" id="PTHR43585">
    <property type="entry name" value="FUMIPYRROLE BIOSYNTHESIS PROTEIN C"/>
    <property type="match status" value="1"/>
</dbReference>
<protein>
    <submittedName>
        <fullName evidence="6">ATP-grasp domain-containing protein</fullName>
    </submittedName>
</protein>
<dbReference type="Pfam" id="PF18603">
    <property type="entry name" value="LAL_C2"/>
    <property type="match status" value="1"/>
</dbReference>